<dbReference type="OrthoDB" id="9792335at2"/>
<comment type="cofactor">
    <cofactor evidence="1">
        <name>Co(2+)</name>
        <dbReference type="ChEBI" id="CHEBI:48828"/>
    </cofactor>
</comment>
<comment type="similarity">
    <text evidence="3">Belongs to the peptidase M20A family.</text>
</comment>
<dbReference type="InterPro" id="IPR050072">
    <property type="entry name" value="Peptidase_M20A"/>
</dbReference>
<dbReference type="InterPro" id="IPR010182">
    <property type="entry name" value="ArgE/DapE"/>
</dbReference>
<evidence type="ECO:0000256" key="2">
    <source>
        <dbReference type="ARBA" id="ARBA00001947"/>
    </source>
</evidence>
<keyword evidence="7" id="KW-0170">Cobalt</keyword>
<reference evidence="9 10" key="1">
    <citation type="submission" date="2014-07" db="EMBL/GenBank/DDBJ databases">
        <title>Draft genome of Clostridium celerecrescens 152B isolated from sediments associated with methane hydrate from Krishna Godavari basin.</title>
        <authorList>
            <person name="Honkalas V.S."/>
            <person name="Dabir A.P."/>
            <person name="Arora P."/>
            <person name="Dhakephalkar P.K."/>
        </authorList>
    </citation>
    <scope>NUCLEOTIDE SEQUENCE [LARGE SCALE GENOMIC DNA]</scope>
    <source>
        <strain evidence="9 10">152B</strain>
    </source>
</reference>
<dbReference type="Pfam" id="PF07687">
    <property type="entry name" value="M20_dimer"/>
    <property type="match status" value="1"/>
</dbReference>
<gene>
    <name evidence="9" type="ORF">IO98_00365</name>
</gene>
<evidence type="ECO:0000256" key="3">
    <source>
        <dbReference type="ARBA" id="ARBA00006247"/>
    </source>
</evidence>
<comment type="caution">
    <text evidence="9">The sequence shown here is derived from an EMBL/GenBank/DDBJ whole genome shotgun (WGS) entry which is preliminary data.</text>
</comment>
<keyword evidence="5" id="KW-0378">Hydrolase</keyword>
<evidence type="ECO:0000259" key="8">
    <source>
        <dbReference type="Pfam" id="PF07687"/>
    </source>
</evidence>
<dbReference type="CDD" id="cd08659">
    <property type="entry name" value="M20_ArgE_DapE-like"/>
    <property type="match status" value="1"/>
</dbReference>
<name>A0A084JRT8_9FIRM</name>
<feature type="domain" description="Peptidase M20 dimerisation" evidence="8">
    <location>
        <begin position="178"/>
        <end position="280"/>
    </location>
</feature>
<organism evidence="9 10">
    <name type="scientific">Lacrimispora celerecrescens</name>
    <dbReference type="NCBI Taxonomy" id="29354"/>
    <lineage>
        <taxon>Bacteria</taxon>
        <taxon>Bacillati</taxon>
        <taxon>Bacillota</taxon>
        <taxon>Clostridia</taxon>
        <taxon>Lachnospirales</taxon>
        <taxon>Lachnospiraceae</taxon>
        <taxon>Lacrimispora</taxon>
    </lineage>
</organism>
<dbReference type="STRING" id="29354.IO98_00365"/>
<evidence type="ECO:0000256" key="4">
    <source>
        <dbReference type="ARBA" id="ARBA00022723"/>
    </source>
</evidence>
<dbReference type="SUPFAM" id="SSF53187">
    <property type="entry name" value="Zn-dependent exopeptidases"/>
    <property type="match status" value="1"/>
</dbReference>
<keyword evidence="6" id="KW-0862">Zinc</keyword>
<evidence type="ECO:0000256" key="6">
    <source>
        <dbReference type="ARBA" id="ARBA00022833"/>
    </source>
</evidence>
<evidence type="ECO:0000256" key="5">
    <source>
        <dbReference type="ARBA" id="ARBA00022801"/>
    </source>
</evidence>
<dbReference type="GO" id="GO:0046872">
    <property type="term" value="F:metal ion binding"/>
    <property type="evidence" value="ECO:0007669"/>
    <property type="project" value="UniProtKB-KW"/>
</dbReference>
<dbReference type="AlphaFoldDB" id="A0A084JRT8"/>
<evidence type="ECO:0000313" key="9">
    <source>
        <dbReference type="EMBL" id="KEZ91672.1"/>
    </source>
</evidence>
<dbReference type="EMBL" id="JPME01000002">
    <property type="protein sequence ID" value="KEZ91672.1"/>
    <property type="molecule type" value="Genomic_DNA"/>
</dbReference>
<keyword evidence="4" id="KW-0479">Metal-binding</keyword>
<dbReference type="InterPro" id="IPR036264">
    <property type="entry name" value="Bact_exopeptidase_dim_dom"/>
</dbReference>
<sequence length="391" mass="42324">MKKEGWEEEAVQLLKDLMEIRTVNGKDGEKPAAEYICQYLNSRGVKAFVQDIGEGRGNVIALLPGEDTDKGMIWNGHLDTVDYGQLESWERSPWTPVIHNGFLFGRGASDMKSGLAAMVYVLGMLGEAGKKPKTSIQFLGTCDEERGGTGAKAIISGGHMMEASTLLIGEPTSCTVGIGQKGCIWLELEVRGKTSHGAYPEEGCNAVTCAYEAAERLGDWICGHDHQVLGNATAQITEIRGGIQPNMTPDLCTVLMDIRTVPGLTYEKILCQLETVFQDISRKSGGIPSLNTSIKNHRISIEADKYSWGVSRLVKSMEAVGIKEAYSGISYFTDASILAEGKEGMTTVLFGPGSADMAHKPNECVRIADYLMAVQALTNMAAARIEDESDN</sequence>
<keyword evidence="10" id="KW-1185">Reference proteome</keyword>
<dbReference type="PANTHER" id="PTHR43808">
    <property type="entry name" value="ACETYLORNITHINE DEACETYLASE"/>
    <property type="match status" value="1"/>
</dbReference>
<evidence type="ECO:0000313" key="10">
    <source>
        <dbReference type="Proteomes" id="UP000028525"/>
    </source>
</evidence>
<dbReference type="RefSeq" id="WP_038276980.1">
    <property type="nucleotide sequence ID" value="NZ_JPME01000002.1"/>
</dbReference>
<dbReference type="GO" id="GO:0016787">
    <property type="term" value="F:hydrolase activity"/>
    <property type="evidence" value="ECO:0007669"/>
    <property type="project" value="UniProtKB-KW"/>
</dbReference>
<evidence type="ECO:0000256" key="1">
    <source>
        <dbReference type="ARBA" id="ARBA00001941"/>
    </source>
</evidence>
<dbReference type="InterPro" id="IPR011650">
    <property type="entry name" value="Peptidase_M20_dimer"/>
</dbReference>
<evidence type="ECO:0000256" key="7">
    <source>
        <dbReference type="ARBA" id="ARBA00023285"/>
    </source>
</evidence>
<dbReference type="Gene3D" id="3.40.630.10">
    <property type="entry name" value="Zn peptidases"/>
    <property type="match status" value="2"/>
</dbReference>
<comment type="cofactor">
    <cofactor evidence="2">
        <name>Zn(2+)</name>
        <dbReference type="ChEBI" id="CHEBI:29105"/>
    </cofactor>
</comment>
<dbReference type="InterPro" id="IPR002933">
    <property type="entry name" value="Peptidase_M20"/>
</dbReference>
<dbReference type="NCBIfam" id="TIGR01910">
    <property type="entry name" value="DapE-ArgE"/>
    <property type="match status" value="1"/>
</dbReference>
<proteinExistence type="inferred from homology"/>
<dbReference type="SUPFAM" id="SSF55031">
    <property type="entry name" value="Bacterial exopeptidase dimerisation domain"/>
    <property type="match status" value="1"/>
</dbReference>
<dbReference type="Proteomes" id="UP000028525">
    <property type="component" value="Unassembled WGS sequence"/>
</dbReference>
<dbReference type="Gene3D" id="3.30.70.360">
    <property type="match status" value="1"/>
</dbReference>
<protein>
    <recommendedName>
        <fullName evidence="8">Peptidase M20 dimerisation domain-containing protein</fullName>
    </recommendedName>
</protein>
<dbReference type="Pfam" id="PF01546">
    <property type="entry name" value="Peptidase_M20"/>
    <property type="match status" value="1"/>
</dbReference>
<accession>A0A084JRT8</accession>